<reference evidence="15 16" key="1">
    <citation type="journal article" date="2019" name="Environ. Microbiol.">
        <title>The phytopathogenic nature of Dickeya aquatica 174/2 and the dynamic early evolution of Dickeya pathogenicity.</title>
        <authorList>
            <person name="Duprey A."/>
            <person name="Taib N."/>
            <person name="Leonard S."/>
            <person name="Garin T."/>
            <person name="Flandrois J.P."/>
            <person name="Nasser W."/>
            <person name="Brochier-Armanet C."/>
            <person name="Reverchon S."/>
        </authorList>
    </citation>
    <scope>NUCLEOTIDE SEQUENCE [LARGE SCALE GENOMIC DNA]</scope>
    <source>
        <strain evidence="15 16">NCPPB 569</strain>
    </source>
</reference>
<evidence type="ECO:0000256" key="1">
    <source>
        <dbReference type="ARBA" id="ARBA00009518"/>
    </source>
</evidence>
<dbReference type="EMBL" id="CP042220">
    <property type="protein sequence ID" value="QDX30189.1"/>
    <property type="molecule type" value="Genomic_DNA"/>
</dbReference>
<dbReference type="FunFam" id="3.30.420.10:FF:000002">
    <property type="entry name" value="Crossover junction endodeoxyribonuclease RuvC"/>
    <property type="match status" value="1"/>
</dbReference>
<name>A0A5B8HMX8_9GAMM</name>
<comment type="similarity">
    <text evidence="1 13">Belongs to the RuvC family.</text>
</comment>
<comment type="catalytic activity">
    <reaction evidence="12 13">
        <text>Endonucleolytic cleavage at a junction such as a reciprocal single-stranded crossover between two homologous DNA duplexes (Holliday junction).</text>
        <dbReference type="EC" id="3.1.21.10"/>
    </reaction>
</comment>
<keyword evidence="7 13" id="KW-0378">Hydrolase</keyword>
<feature type="binding site" evidence="13">
    <location>
        <position position="139"/>
    </location>
    <ligand>
        <name>Mg(2+)</name>
        <dbReference type="ChEBI" id="CHEBI:18420"/>
        <label>1</label>
    </ligand>
</feature>
<dbReference type="InterPro" id="IPR002176">
    <property type="entry name" value="X-over_junc_endoDNase_RuvC"/>
</dbReference>
<evidence type="ECO:0000256" key="13">
    <source>
        <dbReference type="HAMAP-Rule" id="MF_00034"/>
    </source>
</evidence>
<comment type="subcellular location">
    <subcellularLocation>
        <location evidence="13">Cytoplasm</location>
    </subcellularLocation>
</comment>
<evidence type="ECO:0000256" key="9">
    <source>
        <dbReference type="ARBA" id="ARBA00023125"/>
    </source>
</evidence>
<dbReference type="RefSeq" id="WP_042870363.1">
    <property type="nucleotide sequence ID" value="NZ_CM001975.1"/>
</dbReference>
<evidence type="ECO:0000256" key="12">
    <source>
        <dbReference type="ARBA" id="ARBA00029354"/>
    </source>
</evidence>
<evidence type="ECO:0000256" key="4">
    <source>
        <dbReference type="ARBA" id="ARBA00022723"/>
    </source>
</evidence>
<evidence type="ECO:0000256" key="5">
    <source>
        <dbReference type="ARBA" id="ARBA00022759"/>
    </source>
</evidence>
<keyword evidence="5 13" id="KW-0255">Endonuclease</keyword>
<dbReference type="KEGG" id="dic:Dpoa569_0002055"/>
<dbReference type="NCBIfam" id="TIGR00228">
    <property type="entry name" value="ruvC"/>
    <property type="match status" value="1"/>
</dbReference>
<dbReference type="CDD" id="cd16962">
    <property type="entry name" value="RuvC"/>
    <property type="match status" value="1"/>
</dbReference>
<dbReference type="GO" id="GO:0006281">
    <property type="term" value="P:DNA repair"/>
    <property type="evidence" value="ECO:0007669"/>
    <property type="project" value="UniProtKB-UniRule"/>
</dbReference>
<evidence type="ECO:0000256" key="2">
    <source>
        <dbReference type="ARBA" id="ARBA00022490"/>
    </source>
</evidence>
<keyword evidence="2 13" id="KW-0963">Cytoplasm</keyword>
<evidence type="ECO:0000256" key="10">
    <source>
        <dbReference type="ARBA" id="ARBA00023172"/>
    </source>
</evidence>
<comment type="cofactor">
    <cofactor evidence="13">
        <name>Mg(2+)</name>
        <dbReference type="ChEBI" id="CHEBI:18420"/>
    </cofactor>
    <text evidence="13">Binds 2 Mg(2+) ion per subunit.</text>
</comment>
<dbReference type="PANTHER" id="PTHR30194:SF3">
    <property type="entry name" value="CROSSOVER JUNCTION ENDODEOXYRIBONUCLEASE RUVC"/>
    <property type="match status" value="1"/>
</dbReference>
<dbReference type="GO" id="GO:0003677">
    <property type="term" value="F:DNA binding"/>
    <property type="evidence" value="ECO:0007669"/>
    <property type="project" value="UniProtKB-KW"/>
</dbReference>
<dbReference type="PANTHER" id="PTHR30194">
    <property type="entry name" value="CROSSOVER JUNCTION ENDODEOXYRIBONUCLEASE RUVC"/>
    <property type="match status" value="1"/>
</dbReference>
<keyword evidence="16" id="KW-1185">Reference proteome</keyword>
<evidence type="ECO:0000256" key="7">
    <source>
        <dbReference type="ARBA" id="ARBA00022801"/>
    </source>
</evidence>
<dbReference type="GO" id="GO:0005737">
    <property type="term" value="C:cytoplasm"/>
    <property type="evidence" value="ECO:0007669"/>
    <property type="project" value="UniProtKB-SubCell"/>
</dbReference>
<feature type="active site" evidence="13">
    <location>
        <position position="67"/>
    </location>
</feature>
<dbReference type="AlphaFoldDB" id="A0A5B8HMX8"/>
<dbReference type="GO" id="GO:0048476">
    <property type="term" value="C:Holliday junction resolvase complex"/>
    <property type="evidence" value="ECO:0007669"/>
    <property type="project" value="UniProtKB-UniRule"/>
</dbReference>
<evidence type="ECO:0000256" key="3">
    <source>
        <dbReference type="ARBA" id="ARBA00022722"/>
    </source>
</evidence>
<dbReference type="EC" id="3.1.21.10" evidence="13 14"/>
<evidence type="ECO:0000313" key="15">
    <source>
        <dbReference type="EMBL" id="QDX30189.1"/>
    </source>
</evidence>
<dbReference type="PRINTS" id="PR00696">
    <property type="entry name" value="RSOLVASERUVC"/>
</dbReference>
<evidence type="ECO:0000256" key="6">
    <source>
        <dbReference type="ARBA" id="ARBA00022763"/>
    </source>
</evidence>
<dbReference type="STRING" id="568768.GCA_000406125_01796"/>
<feature type="binding site" evidence="13">
    <location>
        <position position="67"/>
    </location>
    <ligand>
        <name>Mg(2+)</name>
        <dbReference type="ChEBI" id="CHEBI:18420"/>
        <label>2</label>
    </ligand>
</feature>
<comment type="function">
    <text evidence="13">The RuvA-RuvB-RuvC complex processes Holliday junction (HJ) DNA during genetic recombination and DNA repair. Endonuclease that resolves HJ intermediates. Cleaves cruciform DNA by making single-stranded nicks across the HJ at symmetrical positions within the homologous arms, yielding a 5'-phosphate and a 3'-hydroxyl group; requires a central core of homology in the junction. The consensus cleavage sequence is 5'-(A/T)TT(C/G)-3'. Cleavage occurs on the 3'-side of the TT dinucleotide at the point of strand exchange. HJ branch migration catalyzed by RuvA-RuvB allows RuvC to scan DNA until it finds its consensus sequence, where it cleaves and resolves the cruciform DNA.</text>
</comment>
<keyword evidence="9 13" id="KW-0238">DNA-binding</keyword>
<dbReference type="GO" id="GO:0000287">
    <property type="term" value="F:magnesium ion binding"/>
    <property type="evidence" value="ECO:0007669"/>
    <property type="project" value="UniProtKB-UniRule"/>
</dbReference>
<dbReference type="SUPFAM" id="SSF53098">
    <property type="entry name" value="Ribonuclease H-like"/>
    <property type="match status" value="1"/>
</dbReference>
<accession>A0A5B8HMX8</accession>
<feature type="binding site" evidence="13">
    <location>
        <position position="8"/>
    </location>
    <ligand>
        <name>Mg(2+)</name>
        <dbReference type="ChEBI" id="CHEBI:18420"/>
        <label>1</label>
    </ligand>
</feature>
<keyword evidence="4 13" id="KW-0479">Metal-binding</keyword>
<dbReference type="HAMAP" id="MF_00034">
    <property type="entry name" value="RuvC"/>
    <property type="match status" value="1"/>
</dbReference>
<dbReference type="PROSITE" id="PS01321">
    <property type="entry name" value="RUVC"/>
    <property type="match status" value="1"/>
</dbReference>
<organism evidence="15 16">
    <name type="scientific">Dickeya poaceiphila</name>
    <dbReference type="NCBI Taxonomy" id="568768"/>
    <lineage>
        <taxon>Bacteria</taxon>
        <taxon>Pseudomonadati</taxon>
        <taxon>Pseudomonadota</taxon>
        <taxon>Gammaproteobacteria</taxon>
        <taxon>Enterobacterales</taxon>
        <taxon>Pectobacteriaceae</taxon>
        <taxon>Dickeya</taxon>
    </lineage>
</organism>
<feature type="active site" evidence="13">
    <location>
        <position position="139"/>
    </location>
</feature>
<dbReference type="NCBIfam" id="NF000711">
    <property type="entry name" value="PRK00039.2-1"/>
    <property type="match status" value="1"/>
</dbReference>
<dbReference type="InterPro" id="IPR020563">
    <property type="entry name" value="X-over_junc_endoDNase_Mg_BS"/>
</dbReference>
<protein>
    <recommendedName>
        <fullName evidence="13 14">Crossover junction endodeoxyribonuclease RuvC</fullName>
        <ecNumber evidence="13 14">3.1.21.10</ecNumber>
    </recommendedName>
    <alternativeName>
        <fullName evidence="13">Holliday junction nuclease RuvC</fullName>
    </alternativeName>
    <alternativeName>
        <fullName evidence="13">Holliday junction resolvase RuvC</fullName>
    </alternativeName>
</protein>
<gene>
    <name evidence="13 15" type="primary">ruvC</name>
    <name evidence="15" type="ORF">Dpoa569_0002055</name>
</gene>
<evidence type="ECO:0000313" key="16">
    <source>
        <dbReference type="Proteomes" id="UP000320591"/>
    </source>
</evidence>
<dbReference type="GO" id="GO:0006310">
    <property type="term" value="P:DNA recombination"/>
    <property type="evidence" value="ECO:0007669"/>
    <property type="project" value="UniProtKB-UniRule"/>
</dbReference>
<evidence type="ECO:0000256" key="11">
    <source>
        <dbReference type="ARBA" id="ARBA00023204"/>
    </source>
</evidence>
<keyword evidence="6 13" id="KW-0227">DNA damage</keyword>
<dbReference type="InterPro" id="IPR036397">
    <property type="entry name" value="RNaseH_sf"/>
</dbReference>
<keyword evidence="10 13" id="KW-0233">DNA recombination</keyword>
<dbReference type="InterPro" id="IPR012337">
    <property type="entry name" value="RNaseH-like_sf"/>
</dbReference>
<dbReference type="GO" id="GO:0008821">
    <property type="term" value="F:crossover junction DNA endonuclease activity"/>
    <property type="evidence" value="ECO:0007669"/>
    <property type="project" value="UniProtKB-UniRule"/>
</dbReference>
<keyword evidence="8 13" id="KW-0460">Magnesium</keyword>
<keyword evidence="3 13" id="KW-0540">Nuclease</keyword>
<keyword evidence="11 13" id="KW-0234">DNA repair</keyword>
<evidence type="ECO:0000256" key="14">
    <source>
        <dbReference type="NCBIfam" id="TIGR00228"/>
    </source>
</evidence>
<feature type="active site" evidence="13">
    <location>
        <position position="8"/>
    </location>
</feature>
<evidence type="ECO:0000256" key="8">
    <source>
        <dbReference type="ARBA" id="ARBA00022842"/>
    </source>
</evidence>
<sequence>MSIILGIDPGSRVTGYGIVRQQGRQISYMGSGCIRTTVDDLPTRLKLIYAGVSEIITQFQPDYFAIEQVFMARNADSALKLGQARGAAIVAAVNQSLPVFEYAARQVKQTVVGTGAAEKSQVQHMVKTLLKLPASPQADAADALAIAITHCHFSQNLSRISHDKLTLARGRIR</sequence>
<dbReference type="OrthoDB" id="9805499at2"/>
<dbReference type="Pfam" id="PF02075">
    <property type="entry name" value="RuvC"/>
    <property type="match status" value="1"/>
</dbReference>
<proteinExistence type="inferred from homology"/>
<dbReference type="Gene3D" id="3.30.420.10">
    <property type="entry name" value="Ribonuclease H-like superfamily/Ribonuclease H"/>
    <property type="match status" value="1"/>
</dbReference>
<dbReference type="Proteomes" id="UP000320591">
    <property type="component" value="Chromosome"/>
</dbReference>
<comment type="subunit">
    <text evidence="13">Homodimer which binds Holliday junction (HJ) DNA. The HJ becomes 2-fold symmetrical on binding to RuvC with unstacked arms; it has a different conformation from HJ DNA in complex with RuvA. In the full resolvosome a probable DNA-RuvA(4)-RuvB(12)-RuvC(2) complex forms which resolves the HJ.</text>
</comment>